<dbReference type="InterPro" id="IPR015422">
    <property type="entry name" value="PyrdxlP-dep_Trfase_small"/>
</dbReference>
<evidence type="ECO:0000256" key="7">
    <source>
        <dbReference type="ARBA" id="ARBA00023004"/>
    </source>
</evidence>
<dbReference type="Gene3D" id="3.90.1150.10">
    <property type="entry name" value="Aspartate Aminotransferase, domain 1"/>
    <property type="match status" value="1"/>
</dbReference>
<evidence type="ECO:0000313" key="11">
    <source>
        <dbReference type="EMBL" id="GFR66749.1"/>
    </source>
</evidence>
<protein>
    <recommendedName>
        <fullName evidence="3">cysteine desulfurase</fullName>
        <ecNumber evidence="3">2.8.1.7</ecNumber>
    </recommendedName>
</protein>
<dbReference type="PIRSF" id="PIRSF005572">
    <property type="entry name" value="NifS"/>
    <property type="match status" value="1"/>
</dbReference>
<evidence type="ECO:0000256" key="4">
    <source>
        <dbReference type="ARBA" id="ARBA00022679"/>
    </source>
</evidence>
<evidence type="ECO:0000256" key="1">
    <source>
        <dbReference type="ARBA" id="ARBA00001933"/>
    </source>
</evidence>
<evidence type="ECO:0000256" key="6">
    <source>
        <dbReference type="ARBA" id="ARBA00022898"/>
    </source>
</evidence>
<evidence type="ECO:0000256" key="9">
    <source>
        <dbReference type="RuleBase" id="RU004504"/>
    </source>
</evidence>
<sequence length="398" mass="43608">MPTKLQFSLVNSNFVAVKQVYFDSVATSQPRACVLETIQEALSSTYGNPSSIHSFGRKAKAIVENTRKTIANELNAKPSEIIFTSGGTEADNLIIQGAVNHLGVSHIITSKIEHHAVTHTVEYLAKNKGIKVQYVELLPNGNISYENLEALLKEAEGKTLVSLMHINNEIGNITDIDTVCKIAKHYNALVHSDTVQSIGHYPWDFGKCQLDFLVASAHKFHGAKGIGFAFIRNATGLKPLLFGGSQERGMRAGTEAVHDIAGMEVAFKESYQNLTKEQTYVRALKTYFIEQISASGISVAFNGNSESLEESAYNLVNICLTDLNQEKADLFTFYLDLEGIACSRGSACQSGTSIGSHVLKEIKADKHPALRLSFSIFNSKEDIDYAIEKIGKIIKKIS</sequence>
<proteinExistence type="inferred from homology"/>
<dbReference type="Gene3D" id="3.40.640.10">
    <property type="entry name" value="Type I PLP-dependent aspartate aminotransferase-like (Major domain)"/>
    <property type="match status" value="1"/>
</dbReference>
<evidence type="ECO:0000256" key="3">
    <source>
        <dbReference type="ARBA" id="ARBA00012239"/>
    </source>
</evidence>
<dbReference type="GO" id="GO:0051536">
    <property type="term" value="F:iron-sulfur cluster binding"/>
    <property type="evidence" value="ECO:0007669"/>
    <property type="project" value="UniProtKB-KW"/>
</dbReference>
<dbReference type="InterPro" id="IPR020578">
    <property type="entry name" value="Aminotrans_V_PyrdxlP_BS"/>
</dbReference>
<keyword evidence="12" id="KW-1185">Reference proteome</keyword>
<evidence type="ECO:0000313" key="12">
    <source>
        <dbReference type="Proteomes" id="UP000762676"/>
    </source>
</evidence>
<reference evidence="11 12" key="1">
    <citation type="journal article" date="2021" name="Elife">
        <title>Chloroplast acquisition without the gene transfer in kleptoplastic sea slugs, Plakobranchus ocellatus.</title>
        <authorList>
            <person name="Maeda T."/>
            <person name="Takahashi S."/>
            <person name="Yoshida T."/>
            <person name="Shimamura S."/>
            <person name="Takaki Y."/>
            <person name="Nagai Y."/>
            <person name="Toyoda A."/>
            <person name="Suzuki Y."/>
            <person name="Arimoto A."/>
            <person name="Ishii H."/>
            <person name="Satoh N."/>
            <person name="Nishiyama T."/>
            <person name="Hasebe M."/>
            <person name="Maruyama T."/>
            <person name="Minagawa J."/>
            <person name="Obokata J."/>
            <person name="Shigenobu S."/>
        </authorList>
    </citation>
    <scope>NUCLEOTIDE SEQUENCE [LARGE SCALE GENOMIC DNA]</scope>
</reference>
<dbReference type="PANTHER" id="PTHR11601">
    <property type="entry name" value="CYSTEINE DESULFURYLASE FAMILY MEMBER"/>
    <property type="match status" value="1"/>
</dbReference>
<keyword evidence="8" id="KW-0411">Iron-sulfur</keyword>
<dbReference type="GO" id="GO:0031071">
    <property type="term" value="F:cysteine desulfurase activity"/>
    <property type="evidence" value="ECO:0007669"/>
    <property type="project" value="UniProtKB-EC"/>
</dbReference>
<dbReference type="Pfam" id="PF00266">
    <property type="entry name" value="Aminotran_5"/>
    <property type="match status" value="1"/>
</dbReference>
<dbReference type="PANTHER" id="PTHR11601:SF34">
    <property type="entry name" value="CYSTEINE DESULFURASE"/>
    <property type="match status" value="1"/>
</dbReference>
<evidence type="ECO:0000256" key="8">
    <source>
        <dbReference type="ARBA" id="ARBA00023014"/>
    </source>
</evidence>
<comment type="similarity">
    <text evidence="2">Belongs to the class-V pyridoxal-phosphate-dependent aminotransferase family. NifS/IscS subfamily.</text>
</comment>
<dbReference type="EC" id="2.8.1.7" evidence="3"/>
<dbReference type="InterPro" id="IPR000192">
    <property type="entry name" value="Aminotrans_V_dom"/>
</dbReference>
<dbReference type="InterPro" id="IPR015424">
    <property type="entry name" value="PyrdxlP-dep_Trfase"/>
</dbReference>
<dbReference type="Gene3D" id="1.10.260.50">
    <property type="match status" value="1"/>
</dbReference>
<comment type="cofactor">
    <cofactor evidence="1 9">
        <name>pyridoxal 5'-phosphate</name>
        <dbReference type="ChEBI" id="CHEBI:597326"/>
    </cofactor>
</comment>
<accession>A0AAV4F0C6</accession>
<evidence type="ECO:0000256" key="5">
    <source>
        <dbReference type="ARBA" id="ARBA00022723"/>
    </source>
</evidence>
<dbReference type="PROSITE" id="PS00595">
    <property type="entry name" value="AA_TRANSFER_CLASS_5"/>
    <property type="match status" value="1"/>
</dbReference>
<dbReference type="InterPro" id="IPR015421">
    <property type="entry name" value="PyrdxlP-dep_Trfase_major"/>
</dbReference>
<keyword evidence="7" id="KW-0408">Iron</keyword>
<dbReference type="SUPFAM" id="SSF53383">
    <property type="entry name" value="PLP-dependent transferases"/>
    <property type="match status" value="1"/>
</dbReference>
<evidence type="ECO:0000259" key="10">
    <source>
        <dbReference type="Pfam" id="PF00266"/>
    </source>
</evidence>
<organism evidence="11 12">
    <name type="scientific">Elysia marginata</name>
    <dbReference type="NCBI Taxonomy" id="1093978"/>
    <lineage>
        <taxon>Eukaryota</taxon>
        <taxon>Metazoa</taxon>
        <taxon>Spiralia</taxon>
        <taxon>Lophotrochozoa</taxon>
        <taxon>Mollusca</taxon>
        <taxon>Gastropoda</taxon>
        <taxon>Heterobranchia</taxon>
        <taxon>Euthyneura</taxon>
        <taxon>Panpulmonata</taxon>
        <taxon>Sacoglossa</taxon>
        <taxon>Placobranchoidea</taxon>
        <taxon>Plakobranchidae</taxon>
        <taxon>Elysia</taxon>
    </lineage>
</organism>
<evidence type="ECO:0000256" key="2">
    <source>
        <dbReference type="ARBA" id="ARBA00006490"/>
    </source>
</evidence>
<dbReference type="AlphaFoldDB" id="A0AAV4F0C6"/>
<dbReference type="Proteomes" id="UP000762676">
    <property type="component" value="Unassembled WGS sequence"/>
</dbReference>
<keyword evidence="5" id="KW-0479">Metal-binding</keyword>
<dbReference type="EMBL" id="BMAT01004028">
    <property type="protein sequence ID" value="GFR66749.1"/>
    <property type="molecule type" value="Genomic_DNA"/>
</dbReference>
<keyword evidence="6" id="KW-0663">Pyridoxal phosphate</keyword>
<dbReference type="GO" id="GO:0046872">
    <property type="term" value="F:metal ion binding"/>
    <property type="evidence" value="ECO:0007669"/>
    <property type="project" value="UniProtKB-KW"/>
</dbReference>
<name>A0AAV4F0C6_9GAST</name>
<feature type="domain" description="Aminotransferase class V" evidence="10">
    <location>
        <begin position="20"/>
        <end position="385"/>
    </location>
</feature>
<comment type="caution">
    <text evidence="11">The sequence shown here is derived from an EMBL/GenBank/DDBJ whole genome shotgun (WGS) entry which is preliminary data.</text>
</comment>
<dbReference type="InterPro" id="IPR016454">
    <property type="entry name" value="Cysteine_dSase"/>
</dbReference>
<gene>
    <name evidence="11" type="ORF">ElyMa_001978600</name>
</gene>
<keyword evidence="4" id="KW-0808">Transferase</keyword>